<evidence type="ECO:0000256" key="4">
    <source>
        <dbReference type="ARBA" id="ARBA00022705"/>
    </source>
</evidence>
<dbReference type="InterPro" id="IPR020084">
    <property type="entry name" value="NUDIX_hydrolase_CS"/>
</dbReference>
<dbReference type="Gene3D" id="3.90.79.10">
    <property type="entry name" value="Nucleoside Triphosphate Pyrophosphohydrolase"/>
    <property type="match status" value="1"/>
</dbReference>
<evidence type="ECO:0000256" key="1">
    <source>
        <dbReference type="ARBA" id="ARBA00001946"/>
    </source>
</evidence>
<dbReference type="PRINTS" id="PR00502">
    <property type="entry name" value="NUDIXFAMILY"/>
</dbReference>
<evidence type="ECO:0000259" key="13">
    <source>
        <dbReference type="PROSITE" id="PS51462"/>
    </source>
</evidence>
<dbReference type="EC" id="3.6.1.55" evidence="11"/>
<evidence type="ECO:0000256" key="8">
    <source>
        <dbReference type="ARBA" id="ARBA00022842"/>
    </source>
</evidence>
<comment type="catalytic activity">
    <reaction evidence="10">
        <text>8-oxo-dGTP + H2O = 8-oxo-dGMP + diphosphate + H(+)</text>
        <dbReference type="Rhea" id="RHEA:31575"/>
        <dbReference type="ChEBI" id="CHEBI:15377"/>
        <dbReference type="ChEBI" id="CHEBI:15378"/>
        <dbReference type="ChEBI" id="CHEBI:33019"/>
        <dbReference type="ChEBI" id="CHEBI:63224"/>
        <dbReference type="ChEBI" id="CHEBI:77896"/>
        <dbReference type="EC" id="3.6.1.55"/>
    </reaction>
</comment>
<name>A0ABP8EPK5_9MICO</name>
<gene>
    <name evidence="14" type="ORF">GCM10022262_01800</name>
</gene>
<dbReference type="SUPFAM" id="SSF55811">
    <property type="entry name" value="Nudix"/>
    <property type="match status" value="1"/>
</dbReference>
<keyword evidence="5" id="KW-0479">Metal-binding</keyword>
<keyword evidence="7 12" id="KW-0378">Hydrolase</keyword>
<sequence>MSGAAPDAEAADGTAAQPRRLVVAAAIVDSLDRPTSMLCARRSAPAALAGKWELPGGKVEPEESPVAALHRELAEELGVQVRLGPQVPADDGADWPILDHLRMRVWLAEITDGAAAPLQDHAELRWVGREALEDLDWLEPDRPIVRALRDATA</sequence>
<evidence type="ECO:0000256" key="9">
    <source>
        <dbReference type="ARBA" id="ARBA00023204"/>
    </source>
</evidence>
<evidence type="ECO:0000313" key="14">
    <source>
        <dbReference type="EMBL" id="GAA4285821.1"/>
    </source>
</evidence>
<accession>A0ABP8EPK5</accession>
<keyword evidence="15" id="KW-1185">Reference proteome</keyword>
<evidence type="ECO:0000313" key="15">
    <source>
        <dbReference type="Proteomes" id="UP001499841"/>
    </source>
</evidence>
<evidence type="ECO:0000256" key="10">
    <source>
        <dbReference type="ARBA" id="ARBA00035861"/>
    </source>
</evidence>
<evidence type="ECO:0000256" key="12">
    <source>
        <dbReference type="RuleBase" id="RU003476"/>
    </source>
</evidence>
<reference evidence="15" key="1">
    <citation type="journal article" date="2019" name="Int. J. Syst. Evol. Microbiol.">
        <title>The Global Catalogue of Microorganisms (GCM) 10K type strain sequencing project: providing services to taxonomists for standard genome sequencing and annotation.</title>
        <authorList>
            <consortium name="The Broad Institute Genomics Platform"/>
            <consortium name="The Broad Institute Genome Sequencing Center for Infectious Disease"/>
            <person name="Wu L."/>
            <person name="Ma J."/>
        </authorList>
    </citation>
    <scope>NUCLEOTIDE SEQUENCE [LARGE SCALE GENOMIC DNA]</scope>
    <source>
        <strain evidence="15">JCM 17459</strain>
    </source>
</reference>
<dbReference type="EMBL" id="BAABBA010000001">
    <property type="protein sequence ID" value="GAA4285821.1"/>
    <property type="molecule type" value="Genomic_DNA"/>
</dbReference>
<keyword evidence="9" id="KW-0234">DNA repair</keyword>
<comment type="cofactor">
    <cofactor evidence="1">
        <name>Mg(2+)</name>
        <dbReference type="ChEBI" id="CHEBI:18420"/>
    </cofactor>
</comment>
<dbReference type="InterPro" id="IPR000086">
    <property type="entry name" value="NUDIX_hydrolase_dom"/>
</dbReference>
<comment type="similarity">
    <text evidence="2 12">Belongs to the Nudix hydrolase family.</text>
</comment>
<evidence type="ECO:0000256" key="7">
    <source>
        <dbReference type="ARBA" id="ARBA00022801"/>
    </source>
</evidence>
<dbReference type="PANTHER" id="PTHR47707">
    <property type="entry name" value="8-OXO-DGTP DIPHOSPHATASE"/>
    <property type="match status" value="1"/>
</dbReference>
<dbReference type="CDD" id="cd03425">
    <property type="entry name" value="NUDIX_MutT_NudA_like"/>
    <property type="match status" value="1"/>
</dbReference>
<dbReference type="PANTHER" id="PTHR47707:SF1">
    <property type="entry name" value="NUDIX HYDROLASE FAMILY PROTEIN"/>
    <property type="match status" value="1"/>
</dbReference>
<keyword evidence="3" id="KW-0515">Mutator protein</keyword>
<evidence type="ECO:0000256" key="11">
    <source>
        <dbReference type="ARBA" id="ARBA00038905"/>
    </source>
</evidence>
<keyword evidence="4" id="KW-0235">DNA replication</keyword>
<keyword evidence="8" id="KW-0460">Magnesium</keyword>
<dbReference type="InterPro" id="IPR020476">
    <property type="entry name" value="Nudix_hydrolase"/>
</dbReference>
<organism evidence="14 15">
    <name type="scientific">Georgenia daeguensis</name>
    <dbReference type="NCBI Taxonomy" id="908355"/>
    <lineage>
        <taxon>Bacteria</taxon>
        <taxon>Bacillati</taxon>
        <taxon>Actinomycetota</taxon>
        <taxon>Actinomycetes</taxon>
        <taxon>Micrococcales</taxon>
        <taxon>Bogoriellaceae</taxon>
        <taxon>Georgenia</taxon>
    </lineage>
</organism>
<dbReference type="InterPro" id="IPR015797">
    <property type="entry name" value="NUDIX_hydrolase-like_dom_sf"/>
</dbReference>
<protein>
    <recommendedName>
        <fullName evidence="11">8-oxo-dGTP diphosphatase</fullName>
        <ecNumber evidence="11">3.6.1.55</ecNumber>
    </recommendedName>
</protein>
<dbReference type="Proteomes" id="UP001499841">
    <property type="component" value="Unassembled WGS sequence"/>
</dbReference>
<dbReference type="InterPro" id="IPR047127">
    <property type="entry name" value="MutT-like"/>
</dbReference>
<proteinExistence type="inferred from homology"/>
<dbReference type="RefSeq" id="WP_345036581.1">
    <property type="nucleotide sequence ID" value="NZ_BAABBA010000001.1"/>
</dbReference>
<feature type="domain" description="Nudix hydrolase" evidence="13">
    <location>
        <begin position="18"/>
        <end position="152"/>
    </location>
</feature>
<dbReference type="PROSITE" id="PS00893">
    <property type="entry name" value="NUDIX_BOX"/>
    <property type="match status" value="1"/>
</dbReference>
<dbReference type="Pfam" id="PF00293">
    <property type="entry name" value="NUDIX"/>
    <property type="match status" value="1"/>
</dbReference>
<evidence type="ECO:0000256" key="2">
    <source>
        <dbReference type="ARBA" id="ARBA00005582"/>
    </source>
</evidence>
<evidence type="ECO:0000256" key="3">
    <source>
        <dbReference type="ARBA" id="ARBA00022457"/>
    </source>
</evidence>
<evidence type="ECO:0000256" key="5">
    <source>
        <dbReference type="ARBA" id="ARBA00022723"/>
    </source>
</evidence>
<dbReference type="PROSITE" id="PS51462">
    <property type="entry name" value="NUDIX"/>
    <property type="match status" value="1"/>
</dbReference>
<comment type="caution">
    <text evidence="14">The sequence shown here is derived from an EMBL/GenBank/DDBJ whole genome shotgun (WGS) entry which is preliminary data.</text>
</comment>
<evidence type="ECO:0000256" key="6">
    <source>
        <dbReference type="ARBA" id="ARBA00022763"/>
    </source>
</evidence>
<keyword evidence="6" id="KW-0227">DNA damage</keyword>